<dbReference type="PANTHER" id="PTHR44329">
    <property type="entry name" value="SERINE/THREONINE-PROTEIN KINASE TNNI3K-RELATED"/>
    <property type="match status" value="1"/>
</dbReference>
<dbReference type="Pfam" id="PF03107">
    <property type="entry name" value="C1_2"/>
    <property type="match status" value="2"/>
</dbReference>
<feature type="domain" description="Phorbol-ester/DAG-type" evidence="5">
    <location>
        <begin position="639"/>
        <end position="690"/>
    </location>
</feature>
<evidence type="ECO:0000256" key="3">
    <source>
        <dbReference type="ARBA" id="ARBA00022833"/>
    </source>
</evidence>
<dbReference type="EMBL" id="CM026425">
    <property type="protein sequence ID" value="KAG0576438.1"/>
    <property type="molecule type" value="Genomic_DNA"/>
</dbReference>
<keyword evidence="7" id="KW-1185">Reference proteome</keyword>
<keyword evidence="1" id="KW-0479">Metal-binding</keyword>
<dbReference type="Pfam" id="PF07714">
    <property type="entry name" value="PK_Tyr_Ser-Thr"/>
    <property type="match status" value="1"/>
</dbReference>
<dbReference type="InterPro" id="IPR001245">
    <property type="entry name" value="Ser-Thr/Tyr_kinase_cat_dom"/>
</dbReference>
<accession>A0A8T0I1G9</accession>
<evidence type="ECO:0000259" key="4">
    <source>
        <dbReference type="PROSITE" id="PS50011"/>
    </source>
</evidence>
<reference evidence="6" key="1">
    <citation type="submission" date="2020-06" db="EMBL/GenBank/DDBJ databases">
        <title>WGS assembly of Ceratodon purpureus strain R40.</title>
        <authorList>
            <person name="Carey S.B."/>
            <person name="Jenkins J."/>
            <person name="Shu S."/>
            <person name="Lovell J.T."/>
            <person name="Sreedasyam A."/>
            <person name="Maumus F."/>
            <person name="Tiley G.P."/>
            <person name="Fernandez-Pozo N."/>
            <person name="Barry K."/>
            <person name="Chen C."/>
            <person name="Wang M."/>
            <person name="Lipzen A."/>
            <person name="Daum C."/>
            <person name="Saski C.A."/>
            <person name="Payton A.C."/>
            <person name="Mcbreen J.C."/>
            <person name="Conrad R.E."/>
            <person name="Kollar L.M."/>
            <person name="Olsson S."/>
            <person name="Huttunen S."/>
            <person name="Landis J.B."/>
            <person name="Wickett N.J."/>
            <person name="Johnson M.G."/>
            <person name="Rensing S.A."/>
            <person name="Grimwood J."/>
            <person name="Schmutz J."/>
            <person name="Mcdaniel S.F."/>
        </authorList>
    </citation>
    <scope>NUCLEOTIDE SEQUENCE</scope>
    <source>
        <strain evidence="6">R40</strain>
    </source>
</reference>
<gene>
    <name evidence="6" type="ORF">KC19_5G079800</name>
</gene>
<evidence type="ECO:0000256" key="1">
    <source>
        <dbReference type="ARBA" id="ARBA00022723"/>
    </source>
</evidence>
<name>A0A8T0I1G9_CERPU</name>
<evidence type="ECO:0000313" key="6">
    <source>
        <dbReference type="EMBL" id="KAG0576438.1"/>
    </source>
</evidence>
<keyword evidence="2" id="KW-0677">Repeat</keyword>
<organism evidence="6 7">
    <name type="scientific">Ceratodon purpureus</name>
    <name type="common">Fire moss</name>
    <name type="synonym">Dicranum purpureum</name>
    <dbReference type="NCBI Taxonomy" id="3225"/>
    <lineage>
        <taxon>Eukaryota</taxon>
        <taxon>Viridiplantae</taxon>
        <taxon>Streptophyta</taxon>
        <taxon>Embryophyta</taxon>
        <taxon>Bryophyta</taxon>
        <taxon>Bryophytina</taxon>
        <taxon>Bryopsida</taxon>
        <taxon>Dicranidae</taxon>
        <taxon>Pseudoditrichales</taxon>
        <taxon>Ditrichaceae</taxon>
        <taxon>Ceratodon</taxon>
    </lineage>
</organism>
<evidence type="ECO:0000259" key="5">
    <source>
        <dbReference type="PROSITE" id="PS50081"/>
    </source>
</evidence>
<dbReference type="Proteomes" id="UP000822688">
    <property type="component" value="Chromosome 5"/>
</dbReference>
<evidence type="ECO:0000256" key="2">
    <source>
        <dbReference type="ARBA" id="ARBA00022737"/>
    </source>
</evidence>
<protein>
    <submittedName>
        <fullName evidence="6">Uncharacterized protein</fullName>
    </submittedName>
</protein>
<dbReference type="InterPro" id="IPR008271">
    <property type="entry name" value="Ser/Thr_kinase_AS"/>
</dbReference>
<dbReference type="Gene3D" id="1.10.510.10">
    <property type="entry name" value="Transferase(Phosphotransferase) domain 1"/>
    <property type="match status" value="1"/>
</dbReference>
<dbReference type="InterPro" id="IPR000719">
    <property type="entry name" value="Prot_kinase_dom"/>
</dbReference>
<dbReference type="InterPro" id="IPR011009">
    <property type="entry name" value="Kinase-like_dom_sf"/>
</dbReference>
<dbReference type="InterPro" id="IPR004146">
    <property type="entry name" value="DC1"/>
</dbReference>
<dbReference type="InterPro" id="IPR051681">
    <property type="entry name" value="Ser/Thr_Kinases-Pseudokinases"/>
</dbReference>
<dbReference type="GO" id="GO:0004674">
    <property type="term" value="F:protein serine/threonine kinase activity"/>
    <property type="evidence" value="ECO:0007669"/>
    <property type="project" value="TreeGrafter"/>
</dbReference>
<sequence length="1181" mass="134525">MWMPWFGSIPSRSWSVSAVEVDFLDLCKKKTRSIEDFVNGGNLLNQRQCSELSFKLSRTTLNVQELVICCGESTIVFKPALENLYRYLEKAELLVNKSREEEWCAAAVFQIQNENAFREILLDVGLCYNAIYEQAKSRNQEWNDPPQDLRQSSTFMPTADSDVLLDQQDLQKKLEELASGKSEKLLGYFLGRGSALKRQSLARYLLAKLKCTSEPSPGPNALDDFSAILWQKETEPPGTWGNSYYLGGGATEGGVCKTEWLGIPCAKKEFHGQASEWSFLKEACILAYLKHPSVVNFICCGNGLERGDRFIAMELMEKSLFELIRERKNERFPLFVVVDIIMQIARGMCYLHGQGVAHRDLKPQNVVVNKLTHSGYLVDYFSVKLVDFGMSKTKVEGSGSKTISSPGVGTTRYRAPEINPKAHINGKGKAIWAKADVYSFAITCAHVFSLKTPFEDIGQLGELYQEVKNGRRPELSEDCPEDLVALLEECWDGNPSSRPSFIEVCTRLETFKHKILRGVSKTTNQDWQKVDLSSGFDFIQMKVKEHSNIQRKLVDKIDEEMEVEDNQNEVVNLIISCNGGHALELLPGSSYMLGACFCDVCQEKVNGEVYHCEICHFDAHVDCAKIMDKVEVFFHDHPLHLLIQNYYDDNFDATCNFCKELVQGSEWVYRCEQCNFNLHAFCTKYPVEMNSTGFHAHHEHSLTLAQSPPDKSLFCTCCNGNLNGYLYTCVQKWCAFELHPCCTLLSLDPPCVFDSWHRLSLICKSRAFYCGRCSELGFSWFYHCAHCDVDIHLDCSEDKEEEHDWNGAYEKYILEYETKDAYNKMVMINELLEKLLVNDTLEASLSSRTTPPPVTIRVQPPIQRLKPTEKLSLDTVDEINLHKRIAADRFGRWQRRKKTAAKEARQKLKVKSLEMIESLEKIVLELHSSKTISQADAEVLAATHKKLKIVQKQKTSQDLQLKIRQGPRLGLFFKRGICTRPIQLLTNLQAKMKAVCLVLLCEEPGHEHAVHSAQKGIQFHGVLGEHMEKLQPLLASGVQVVRRAMSKVEPQLTRLSSVTLPTLGEESWDLRAIELDNHDKEIRESFEEDVNMQSLKRAEDSATQWLLSNLVHNGVSIFELFGLLRISYTATEESSCPRYTRGTVAWLCSDHRDNGLERGILEPYPVHRYHNLEYDQHHQVL</sequence>
<dbReference type="SMART" id="SM00220">
    <property type="entry name" value="S_TKc"/>
    <property type="match status" value="1"/>
</dbReference>
<dbReference type="PROSITE" id="PS00108">
    <property type="entry name" value="PROTEIN_KINASE_ST"/>
    <property type="match status" value="1"/>
</dbReference>
<keyword evidence="3" id="KW-0862">Zinc</keyword>
<dbReference type="PROSITE" id="PS50011">
    <property type="entry name" value="PROTEIN_KINASE_DOM"/>
    <property type="match status" value="1"/>
</dbReference>
<evidence type="ECO:0000313" key="7">
    <source>
        <dbReference type="Proteomes" id="UP000822688"/>
    </source>
</evidence>
<dbReference type="PROSITE" id="PS50081">
    <property type="entry name" value="ZF_DAG_PE_2"/>
    <property type="match status" value="1"/>
</dbReference>
<dbReference type="SUPFAM" id="SSF57889">
    <property type="entry name" value="Cysteine-rich domain"/>
    <property type="match status" value="4"/>
</dbReference>
<dbReference type="SUPFAM" id="SSF56112">
    <property type="entry name" value="Protein kinase-like (PK-like)"/>
    <property type="match status" value="1"/>
</dbReference>
<dbReference type="GO" id="GO:0046872">
    <property type="term" value="F:metal ion binding"/>
    <property type="evidence" value="ECO:0007669"/>
    <property type="project" value="UniProtKB-KW"/>
</dbReference>
<dbReference type="InterPro" id="IPR002219">
    <property type="entry name" value="PKC_DAG/PE"/>
</dbReference>
<dbReference type="AlphaFoldDB" id="A0A8T0I1G9"/>
<dbReference type="GO" id="GO:0005524">
    <property type="term" value="F:ATP binding"/>
    <property type="evidence" value="ECO:0007669"/>
    <property type="project" value="InterPro"/>
</dbReference>
<comment type="caution">
    <text evidence="6">The sequence shown here is derived from an EMBL/GenBank/DDBJ whole genome shotgun (WGS) entry which is preliminary data.</text>
</comment>
<dbReference type="InterPro" id="IPR046349">
    <property type="entry name" value="C1-like_sf"/>
</dbReference>
<dbReference type="PANTHER" id="PTHR44329:SF260">
    <property type="entry name" value="PROTEIN KINASE DOMAIN-CONTAINING PROTEIN"/>
    <property type="match status" value="1"/>
</dbReference>
<feature type="domain" description="Protein kinase" evidence="4">
    <location>
        <begin position="229"/>
        <end position="516"/>
    </location>
</feature>
<proteinExistence type="predicted"/>